<dbReference type="InterPro" id="IPR029044">
    <property type="entry name" value="Nucleotide-diphossugar_trans"/>
</dbReference>
<dbReference type="Proteomes" id="UP000249165">
    <property type="component" value="Unassembled WGS sequence"/>
</dbReference>
<evidence type="ECO:0000256" key="1">
    <source>
        <dbReference type="ARBA" id="ARBA00022490"/>
    </source>
</evidence>
<comment type="similarity">
    <text evidence="8">Belongs to the MobA family.</text>
</comment>
<dbReference type="AlphaFoldDB" id="A0A327YGU9"/>
<feature type="binding site" evidence="8">
    <location>
        <begin position="9"/>
        <end position="11"/>
    </location>
    <ligand>
        <name>GTP</name>
        <dbReference type="ChEBI" id="CHEBI:37565"/>
    </ligand>
</feature>
<dbReference type="OrthoDB" id="9788394at2"/>
<comment type="caution">
    <text evidence="10">The sequence shown here is derived from an EMBL/GenBank/DDBJ whole genome shotgun (WGS) entry which is preliminary data.</text>
</comment>
<comment type="catalytic activity">
    <reaction evidence="8">
        <text>Mo-molybdopterin + GTP + H(+) = Mo-molybdopterin guanine dinucleotide + diphosphate</text>
        <dbReference type="Rhea" id="RHEA:34243"/>
        <dbReference type="ChEBI" id="CHEBI:15378"/>
        <dbReference type="ChEBI" id="CHEBI:33019"/>
        <dbReference type="ChEBI" id="CHEBI:37565"/>
        <dbReference type="ChEBI" id="CHEBI:71302"/>
        <dbReference type="ChEBI" id="CHEBI:71310"/>
        <dbReference type="EC" id="2.7.7.77"/>
    </reaction>
</comment>
<keyword evidence="11" id="KW-1185">Reference proteome</keyword>
<dbReference type="RefSeq" id="WP_111549972.1">
    <property type="nucleotide sequence ID" value="NZ_LIQE01000005.1"/>
</dbReference>
<keyword evidence="5 8" id="KW-0460">Magnesium</keyword>
<keyword evidence="2 8" id="KW-0808">Transferase</keyword>
<dbReference type="GO" id="GO:0005737">
    <property type="term" value="C:cytoplasm"/>
    <property type="evidence" value="ECO:0007669"/>
    <property type="project" value="UniProtKB-SubCell"/>
</dbReference>
<dbReference type="GO" id="GO:1902758">
    <property type="term" value="P:bis(molybdopterin guanine dinucleotide)molybdenum biosynthetic process"/>
    <property type="evidence" value="ECO:0007669"/>
    <property type="project" value="TreeGrafter"/>
</dbReference>
<dbReference type="InterPro" id="IPR025877">
    <property type="entry name" value="MobA-like_NTP_Trfase"/>
</dbReference>
<evidence type="ECO:0000313" key="10">
    <source>
        <dbReference type="EMBL" id="RAK19647.1"/>
    </source>
</evidence>
<dbReference type="EMBL" id="QLMG01000008">
    <property type="protein sequence ID" value="RAK19647.1"/>
    <property type="molecule type" value="Genomic_DNA"/>
</dbReference>
<accession>A0A327YGU9</accession>
<feature type="binding site" evidence="8">
    <location>
        <position position="22"/>
    </location>
    <ligand>
        <name>GTP</name>
        <dbReference type="ChEBI" id="CHEBI:37565"/>
    </ligand>
</feature>
<keyword evidence="3 8" id="KW-0479">Metal-binding</keyword>
<dbReference type="HAMAP" id="MF_00316">
    <property type="entry name" value="MobA"/>
    <property type="match status" value="1"/>
</dbReference>
<comment type="subunit">
    <text evidence="8">Monomer.</text>
</comment>
<evidence type="ECO:0000256" key="8">
    <source>
        <dbReference type="HAMAP-Rule" id="MF_00316"/>
    </source>
</evidence>
<feature type="binding site" evidence="8">
    <location>
        <position position="50"/>
    </location>
    <ligand>
        <name>GTP</name>
        <dbReference type="ChEBI" id="CHEBI:37565"/>
    </ligand>
</feature>
<dbReference type="PANTHER" id="PTHR19136">
    <property type="entry name" value="MOLYBDENUM COFACTOR GUANYLYLTRANSFERASE"/>
    <property type="match status" value="1"/>
</dbReference>
<dbReference type="Gene3D" id="3.90.550.10">
    <property type="entry name" value="Spore Coat Polysaccharide Biosynthesis Protein SpsA, Chain A"/>
    <property type="match status" value="1"/>
</dbReference>
<feature type="domain" description="MobA-like NTP transferase" evidence="9">
    <location>
        <begin position="6"/>
        <end position="174"/>
    </location>
</feature>
<gene>
    <name evidence="8" type="primary">mobA</name>
    <name evidence="10" type="ORF">ATI53_100829</name>
</gene>
<sequence length="225" mass="22855">MKQPLGVILAGGLATRMGGGDKTLLTVAGQSLLSRVIDRIEPQVAGLALNANGDGARFADACLPVLPDTVDGFAGPLAGVLAGLDWAAAQGADSIVTVAGDTPFFPCDLVPRLLLAAEGRAHLLALAATPRDGDALKSGGRGVNRHPTFGLWPVALRDDLRAALGDGLRKVVAWTDLHGAGEALFPATPFDPFFNVNTPDDLALAKALARAQIGAQIGALSGGTA</sequence>
<dbReference type="CDD" id="cd02503">
    <property type="entry name" value="MobA"/>
    <property type="match status" value="1"/>
</dbReference>
<feature type="binding site" evidence="8">
    <location>
        <position position="68"/>
    </location>
    <ligand>
        <name>GTP</name>
        <dbReference type="ChEBI" id="CHEBI:37565"/>
    </ligand>
</feature>
<evidence type="ECO:0000313" key="11">
    <source>
        <dbReference type="Proteomes" id="UP000249165"/>
    </source>
</evidence>
<dbReference type="GO" id="GO:0046872">
    <property type="term" value="F:metal ion binding"/>
    <property type="evidence" value="ECO:0007669"/>
    <property type="project" value="UniProtKB-KW"/>
</dbReference>
<keyword evidence="7 8" id="KW-0501">Molybdenum cofactor biosynthesis</keyword>
<dbReference type="GO" id="GO:0005525">
    <property type="term" value="F:GTP binding"/>
    <property type="evidence" value="ECO:0007669"/>
    <property type="project" value="UniProtKB-UniRule"/>
</dbReference>
<keyword evidence="1 8" id="KW-0963">Cytoplasm</keyword>
<feature type="binding site" evidence="8">
    <location>
        <position position="101"/>
    </location>
    <ligand>
        <name>Mg(2+)</name>
        <dbReference type="ChEBI" id="CHEBI:18420"/>
    </ligand>
</feature>
<dbReference type="GO" id="GO:0061603">
    <property type="term" value="F:molybdenum cofactor guanylyltransferase activity"/>
    <property type="evidence" value="ECO:0007669"/>
    <property type="project" value="UniProtKB-EC"/>
</dbReference>
<dbReference type="InterPro" id="IPR013482">
    <property type="entry name" value="Molybde_CF_guanTrfase"/>
</dbReference>
<dbReference type="Pfam" id="PF12804">
    <property type="entry name" value="NTP_transf_3"/>
    <property type="match status" value="1"/>
</dbReference>
<organism evidence="10 11">
    <name type="scientific">Salipiger aestuarii</name>
    <dbReference type="NCBI Taxonomy" id="568098"/>
    <lineage>
        <taxon>Bacteria</taxon>
        <taxon>Pseudomonadati</taxon>
        <taxon>Pseudomonadota</taxon>
        <taxon>Alphaproteobacteria</taxon>
        <taxon>Rhodobacterales</taxon>
        <taxon>Roseobacteraceae</taxon>
        <taxon>Salipiger</taxon>
    </lineage>
</organism>
<reference evidence="10 11" key="1">
    <citation type="submission" date="2018-06" db="EMBL/GenBank/DDBJ databases">
        <title>Genomic Encyclopedia of Archaeal and Bacterial Type Strains, Phase II (KMG-II): from individual species to whole genera.</title>
        <authorList>
            <person name="Goeker M."/>
        </authorList>
    </citation>
    <scope>NUCLEOTIDE SEQUENCE [LARGE SCALE GENOMIC DNA]</scope>
    <source>
        <strain evidence="10 11">DSM 22011</strain>
    </source>
</reference>
<evidence type="ECO:0000256" key="7">
    <source>
        <dbReference type="ARBA" id="ARBA00023150"/>
    </source>
</evidence>
<keyword evidence="6 8" id="KW-0342">GTP-binding</keyword>
<evidence type="ECO:0000256" key="4">
    <source>
        <dbReference type="ARBA" id="ARBA00022741"/>
    </source>
</evidence>
<comment type="function">
    <text evidence="8">Transfers a GMP moiety from GTP to Mo-molybdopterin (Mo-MPT) cofactor (Moco or molybdenum cofactor) to form Mo-molybdopterin guanine dinucleotide (Mo-MGD) cofactor.</text>
</comment>
<comment type="cofactor">
    <cofactor evidence="8">
        <name>Mg(2+)</name>
        <dbReference type="ChEBI" id="CHEBI:18420"/>
    </cofactor>
</comment>
<evidence type="ECO:0000259" key="9">
    <source>
        <dbReference type="Pfam" id="PF12804"/>
    </source>
</evidence>
<evidence type="ECO:0000256" key="3">
    <source>
        <dbReference type="ARBA" id="ARBA00022723"/>
    </source>
</evidence>
<feature type="binding site" evidence="8">
    <location>
        <position position="101"/>
    </location>
    <ligand>
        <name>GTP</name>
        <dbReference type="ChEBI" id="CHEBI:37565"/>
    </ligand>
</feature>
<dbReference type="SUPFAM" id="SSF53448">
    <property type="entry name" value="Nucleotide-diphospho-sugar transferases"/>
    <property type="match status" value="1"/>
</dbReference>
<comment type="domain">
    <text evidence="8">The N-terminal domain determines nucleotide recognition and specific binding, while the C-terminal domain determines the specific binding to the target protein.</text>
</comment>
<dbReference type="NCBIfam" id="TIGR02665">
    <property type="entry name" value="molyb_mobA"/>
    <property type="match status" value="1"/>
</dbReference>
<dbReference type="EC" id="2.7.7.77" evidence="8"/>
<evidence type="ECO:0000256" key="2">
    <source>
        <dbReference type="ARBA" id="ARBA00022679"/>
    </source>
</evidence>
<name>A0A327YGU9_9RHOB</name>
<comment type="subcellular location">
    <subcellularLocation>
        <location evidence="8">Cytoplasm</location>
    </subcellularLocation>
</comment>
<evidence type="ECO:0000256" key="5">
    <source>
        <dbReference type="ARBA" id="ARBA00022842"/>
    </source>
</evidence>
<proteinExistence type="inferred from homology"/>
<protein>
    <recommendedName>
        <fullName evidence="8">Molybdenum cofactor guanylyltransferase</fullName>
        <shortName evidence="8">MoCo guanylyltransferase</shortName>
        <ecNumber evidence="8">2.7.7.77</ecNumber>
    </recommendedName>
    <alternativeName>
        <fullName evidence="8">GTP:molybdopterin guanylyltransferase</fullName>
    </alternativeName>
    <alternativeName>
        <fullName evidence="8">Mo-MPT guanylyltransferase</fullName>
    </alternativeName>
    <alternativeName>
        <fullName evidence="8">Molybdopterin guanylyltransferase</fullName>
    </alternativeName>
    <alternativeName>
        <fullName evidence="8">Molybdopterin-guanine dinucleotide synthase</fullName>
        <shortName evidence="8">MGD synthase</shortName>
    </alternativeName>
</protein>
<evidence type="ECO:0000256" key="6">
    <source>
        <dbReference type="ARBA" id="ARBA00023134"/>
    </source>
</evidence>
<dbReference type="PANTHER" id="PTHR19136:SF81">
    <property type="entry name" value="MOLYBDENUM COFACTOR GUANYLYLTRANSFERASE"/>
    <property type="match status" value="1"/>
</dbReference>
<keyword evidence="4 8" id="KW-0547">Nucleotide-binding</keyword>